<evidence type="ECO:0000313" key="3">
    <source>
        <dbReference type="Proteomes" id="UP000839052"/>
    </source>
</evidence>
<dbReference type="RefSeq" id="WP_239797582.1">
    <property type="nucleotide sequence ID" value="NZ_OU912926.1"/>
</dbReference>
<dbReference type="Proteomes" id="UP000839052">
    <property type="component" value="Chromosome"/>
</dbReference>
<feature type="transmembrane region" description="Helical" evidence="1">
    <location>
        <begin position="107"/>
        <end position="126"/>
    </location>
</feature>
<feature type="transmembrane region" description="Helical" evidence="1">
    <location>
        <begin position="28"/>
        <end position="46"/>
    </location>
</feature>
<sequence length="138" mass="15083">MIEALIGVAVGVLTIVLARIIRGQSWLYSFGLLTLPSLYAFFALQAGEQAVGVKEMIYGVPFVVVGLVFALVSVRQSAVVVGAFWILHGLYDLTHSQFITNAGVPGWYPVFCFSVDVVIGAYLLWLSRRIPNANLRHA</sequence>
<protein>
    <submittedName>
        <fullName evidence="2">Uncharacterized protein</fullName>
    </submittedName>
</protein>
<proteinExistence type="predicted"/>
<evidence type="ECO:0000256" key="1">
    <source>
        <dbReference type="SAM" id="Phobius"/>
    </source>
</evidence>
<dbReference type="EMBL" id="OU912926">
    <property type="protein sequence ID" value="CAG9933867.1"/>
    <property type="molecule type" value="Genomic_DNA"/>
</dbReference>
<keyword evidence="1" id="KW-0812">Transmembrane</keyword>
<evidence type="ECO:0000313" key="2">
    <source>
        <dbReference type="EMBL" id="CAG9933867.1"/>
    </source>
</evidence>
<gene>
    <name evidence="2" type="ORF">NTG6680_2618</name>
</gene>
<reference evidence="2 3" key="1">
    <citation type="submission" date="2021-10" db="EMBL/GenBank/DDBJ databases">
        <authorList>
            <person name="Koch H."/>
        </authorList>
    </citation>
    <scope>NUCLEOTIDE SEQUENCE [LARGE SCALE GENOMIC DNA]</scope>
    <source>
        <strain evidence="2">6680</strain>
    </source>
</reference>
<organism evidence="2 3">
    <name type="scientific">Candidatus Nitrotoga arctica</name>
    <dbReference type="NCBI Taxonomy" id="453162"/>
    <lineage>
        <taxon>Bacteria</taxon>
        <taxon>Pseudomonadati</taxon>
        <taxon>Pseudomonadota</taxon>
        <taxon>Betaproteobacteria</taxon>
        <taxon>Nitrosomonadales</taxon>
        <taxon>Gallionellaceae</taxon>
        <taxon>Candidatus Nitrotoga</taxon>
    </lineage>
</organism>
<keyword evidence="1" id="KW-1133">Transmembrane helix</keyword>
<keyword evidence="3" id="KW-1185">Reference proteome</keyword>
<name>A0ABM8Z214_9PROT</name>
<keyword evidence="1" id="KW-0472">Membrane</keyword>
<feature type="transmembrane region" description="Helical" evidence="1">
    <location>
        <begin position="58"/>
        <end position="87"/>
    </location>
</feature>
<accession>A0ABM8Z214</accession>